<evidence type="ECO:0000256" key="1">
    <source>
        <dbReference type="SAM" id="MobiDB-lite"/>
    </source>
</evidence>
<organism evidence="2 3">
    <name type="scientific">Pleurodeles waltl</name>
    <name type="common">Iberian ribbed newt</name>
    <dbReference type="NCBI Taxonomy" id="8319"/>
    <lineage>
        <taxon>Eukaryota</taxon>
        <taxon>Metazoa</taxon>
        <taxon>Chordata</taxon>
        <taxon>Craniata</taxon>
        <taxon>Vertebrata</taxon>
        <taxon>Euteleostomi</taxon>
        <taxon>Amphibia</taxon>
        <taxon>Batrachia</taxon>
        <taxon>Caudata</taxon>
        <taxon>Salamandroidea</taxon>
        <taxon>Salamandridae</taxon>
        <taxon>Pleurodelinae</taxon>
        <taxon>Pleurodeles</taxon>
    </lineage>
</organism>
<accession>A0AAV7TS37</accession>
<sequence length="108" mass="11430">MQSNLGAENAPAALGRAAPNSTGHCRAPGLRRRLVWGRSFRLAPPQVKAVAQRSRGRSHVPLLVPVLGHRRSGPVGSLVYRAYPRSSGGAPVAYGTSRARIMIKEGGP</sequence>
<comment type="caution">
    <text evidence="2">The sequence shown here is derived from an EMBL/GenBank/DDBJ whole genome shotgun (WGS) entry which is preliminary data.</text>
</comment>
<keyword evidence="3" id="KW-1185">Reference proteome</keyword>
<evidence type="ECO:0000313" key="2">
    <source>
        <dbReference type="EMBL" id="KAJ1179270.1"/>
    </source>
</evidence>
<evidence type="ECO:0000313" key="3">
    <source>
        <dbReference type="Proteomes" id="UP001066276"/>
    </source>
</evidence>
<protein>
    <submittedName>
        <fullName evidence="2">Uncharacterized protein</fullName>
    </submittedName>
</protein>
<proteinExistence type="predicted"/>
<dbReference type="EMBL" id="JANPWB010000006">
    <property type="protein sequence ID" value="KAJ1179270.1"/>
    <property type="molecule type" value="Genomic_DNA"/>
</dbReference>
<reference evidence="2" key="1">
    <citation type="journal article" date="2022" name="bioRxiv">
        <title>Sequencing and chromosome-scale assembly of the giantPleurodeles waltlgenome.</title>
        <authorList>
            <person name="Brown T."/>
            <person name="Elewa A."/>
            <person name="Iarovenko S."/>
            <person name="Subramanian E."/>
            <person name="Araus A.J."/>
            <person name="Petzold A."/>
            <person name="Susuki M."/>
            <person name="Suzuki K.-i.T."/>
            <person name="Hayashi T."/>
            <person name="Toyoda A."/>
            <person name="Oliveira C."/>
            <person name="Osipova E."/>
            <person name="Leigh N.D."/>
            <person name="Simon A."/>
            <person name="Yun M.H."/>
        </authorList>
    </citation>
    <scope>NUCLEOTIDE SEQUENCE</scope>
    <source>
        <strain evidence="2">20211129_DDA</strain>
        <tissue evidence="2">Liver</tissue>
    </source>
</reference>
<dbReference type="AlphaFoldDB" id="A0AAV7TS37"/>
<name>A0AAV7TS37_PLEWA</name>
<gene>
    <name evidence="2" type="ORF">NDU88_004504</name>
</gene>
<feature type="region of interest" description="Disordered" evidence="1">
    <location>
        <begin position="1"/>
        <end position="26"/>
    </location>
</feature>
<dbReference type="Proteomes" id="UP001066276">
    <property type="component" value="Chromosome 3_2"/>
</dbReference>